<dbReference type="RefSeq" id="WP_103425518.1">
    <property type="nucleotide sequence ID" value="NZ_CP026309.1"/>
</dbReference>
<evidence type="ECO:0000259" key="1">
    <source>
        <dbReference type="Pfam" id="PF20576"/>
    </source>
</evidence>
<dbReference type="EMBL" id="CP026309">
    <property type="protein sequence ID" value="AUV81829.1"/>
    <property type="molecule type" value="Genomic_DNA"/>
</dbReference>
<feature type="domain" description="HEWD" evidence="1">
    <location>
        <begin position="4"/>
        <end position="60"/>
    </location>
</feature>
<dbReference type="GeneID" id="35592296"/>
<dbReference type="AlphaFoldDB" id="A0A2I8VL68"/>
<name>A0A2I8VL68_9EURY</name>
<dbReference type="InterPro" id="IPR046782">
    <property type="entry name" value="HEWD"/>
</dbReference>
<organism evidence="2 3">
    <name type="scientific">Salinigranum rubrum</name>
    <dbReference type="NCBI Taxonomy" id="755307"/>
    <lineage>
        <taxon>Archaea</taxon>
        <taxon>Methanobacteriati</taxon>
        <taxon>Methanobacteriota</taxon>
        <taxon>Stenosarchaea group</taxon>
        <taxon>Halobacteria</taxon>
        <taxon>Halobacteriales</taxon>
        <taxon>Haloferacaceae</taxon>
        <taxon>Salinigranum</taxon>
    </lineage>
</organism>
<dbReference type="KEGG" id="srub:C2R22_09355"/>
<accession>A0A2I8VL68</accession>
<evidence type="ECO:0000313" key="2">
    <source>
        <dbReference type="EMBL" id="AUV81829.1"/>
    </source>
</evidence>
<dbReference type="Proteomes" id="UP000236584">
    <property type="component" value="Chromosome"/>
</dbReference>
<keyword evidence="3" id="KW-1185">Reference proteome</keyword>
<gene>
    <name evidence="2" type="ORF">C2R22_09355</name>
</gene>
<sequence length="61" mass="7231">MTSGELRRPTERTCERCSREETWDVDVESWRIVVVDGERRVGNPYCVHEWDINGRFAPFDS</sequence>
<dbReference type="OrthoDB" id="212207at2157"/>
<dbReference type="Pfam" id="PF20576">
    <property type="entry name" value="HEWD"/>
    <property type="match status" value="1"/>
</dbReference>
<protein>
    <recommendedName>
        <fullName evidence="1">HEWD domain-containing protein</fullName>
    </recommendedName>
</protein>
<evidence type="ECO:0000313" key="3">
    <source>
        <dbReference type="Proteomes" id="UP000236584"/>
    </source>
</evidence>
<proteinExistence type="predicted"/>
<reference evidence="2 3" key="1">
    <citation type="submission" date="2018-01" db="EMBL/GenBank/DDBJ databases">
        <title>Complete genome sequence of Salinigranum rubrum GX10T, an extremely halophilic archaeon isolated from a marine solar saltern.</title>
        <authorList>
            <person name="Han S."/>
        </authorList>
    </citation>
    <scope>NUCLEOTIDE SEQUENCE [LARGE SCALE GENOMIC DNA]</scope>
    <source>
        <strain evidence="2 3">GX10</strain>
    </source>
</reference>